<dbReference type="PANTHER" id="PTHR45739">
    <property type="entry name" value="MATRIX PROTEIN, PUTATIVE-RELATED"/>
    <property type="match status" value="1"/>
</dbReference>
<evidence type="ECO:0000256" key="2">
    <source>
        <dbReference type="ARBA" id="ARBA00022737"/>
    </source>
</evidence>
<dbReference type="PhylomeDB" id="T1J783"/>
<dbReference type="InterPro" id="IPR039005">
    <property type="entry name" value="CSPG_rpt"/>
</dbReference>
<feature type="compositionally biased region" description="Basic residues" evidence="5">
    <location>
        <begin position="778"/>
        <end position="787"/>
    </location>
</feature>
<keyword evidence="3" id="KW-0325">Glycoprotein</keyword>
<dbReference type="AlphaFoldDB" id="T1J783"/>
<dbReference type="GO" id="GO:0009653">
    <property type="term" value="P:anatomical structure morphogenesis"/>
    <property type="evidence" value="ECO:0007669"/>
    <property type="project" value="TreeGrafter"/>
</dbReference>
<keyword evidence="1" id="KW-0732">Signal</keyword>
<dbReference type="Pfam" id="PF16184">
    <property type="entry name" value="Cadherin_3"/>
    <property type="match status" value="5"/>
</dbReference>
<feature type="transmembrane region" description="Helical" evidence="6">
    <location>
        <begin position="751"/>
        <end position="771"/>
    </location>
</feature>
<evidence type="ECO:0000256" key="5">
    <source>
        <dbReference type="SAM" id="MobiDB-lite"/>
    </source>
</evidence>
<feature type="region of interest" description="Disordered" evidence="5">
    <location>
        <begin position="778"/>
        <end position="806"/>
    </location>
</feature>
<feature type="compositionally biased region" description="Basic and acidic residues" evidence="5">
    <location>
        <begin position="1055"/>
        <end position="1064"/>
    </location>
</feature>
<evidence type="ECO:0008006" key="9">
    <source>
        <dbReference type="Google" id="ProtNLM"/>
    </source>
</evidence>
<sequence length="1070" mass="120052">FFQVWEGSVTVITTKHLAVVDEDSVAQDLHFLLSSVKNGHVAIKDNTETVITNFTQVDINHEAVVYVHSDSKDVSSAGFYFQVTDGMNIGSRQFFAVSIKRISLKVVRKEKLYVFPKVKQIITAENLLVTTSDNNRNRPIRFNITTKPQLGRVLLRDANRDELVEVDSFTQLDVNSSALVYEHVKPFPDLTASDSFVFDIDCPLTSPLLQQELHMEISLLKINSDSLQQYVTTRDVRVKEGDRVVIEQGNLNTSRLAQVLSETDHLKFVPNIHMVITQVPRHGIFQLHGENGTLGASFTQSDVNEAKFVYVHDDSDTLRDSAVFTIYLDSSEFGGTDAVLLNTSLDFTIEPINDEKFELITKTPRVEVVRGQKVAITASNLKTVDPDTAPNEIRYDIITPPSSGRLRMKDEPEQPVQMFTQQDVDDGNLYYVHDGSENTVTFYFKVSDGVFRAVYRVFNIHVLPLSLKMVNNSLITLPQATTAVYLKSSNVGAYTNGNRSRLFYNVTTHPKHGMLLLHDESVSQFGQSDIDAERVIYMLVEKGVSEDSFTASVSIEEKVLKDETFHISVTPLIEQRDYHMPLGCRVILTLAFLNATRLAQQTASIPQFTLTRQPNFGVLKLLKRHRRPKRDVQTDGINHFTHGDVMKRRVYYEFIDGAQHFTNDSFAYKLTAVNVPPAHGHRHHLAGLGDCRGGVEGRQEHGRARRQKEVRCGGHHVDFAHVEREHVESGGGGGGGSGESLHSPHISNDHLIIIGVAVGVILLGIIIIAAVKCRTHCKKEKKKKKTNTKNGGPAAANHYDGRTDCDQRPDILEQQSRISDYLNDEVPSISSRSGPTSPKLRPSLAGLRRDMSPLRITPSPSRDEEWLEISSTLPSCKVTPLGPHSGHLETNETTLKYPYGMLEPHDIDEWGLYDHSDLRFQRPQNPMLKKNHASKSKISMNQENGSFISIIVRNKSNIVPNPRCDWKLGVIGFANVRVYIAASTDAIYDETFETTRSLKKLLQMVLLLLYVCISLPKTNFSFYLNILTKLYCETRAPMPPSFMKSCTTSTLPATKGDEDKRNNDGHNFTS</sequence>
<feature type="repeat" description="CSPG" evidence="4">
    <location>
        <begin position="103"/>
        <end position="201"/>
    </location>
</feature>
<evidence type="ECO:0000256" key="6">
    <source>
        <dbReference type="SAM" id="Phobius"/>
    </source>
</evidence>
<organism evidence="7 8">
    <name type="scientific">Strigamia maritima</name>
    <name type="common">European centipede</name>
    <name type="synonym">Geophilus maritimus</name>
    <dbReference type="NCBI Taxonomy" id="126957"/>
    <lineage>
        <taxon>Eukaryota</taxon>
        <taxon>Metazoa</taxon>
        <taxon>Ecdysozoa</taxon>
        <taxon>Arthropoda</taxon>
        <taxon>Myriapoda</taxon>
        <taxon>Chilopoda</taxon>
        <taxon>Pleurostigmophora</taxon>
        <taxon>Geophilomorpha</taxon>
        <taxon>Linotaeniidae</taxon>
        <taxon>Strigamia</taxon>
    </lineage>
</organism>
<keyword evidence="8" id="KW-1185">Reference proteome</keyword>
<reference evidence="7" key="2">
    <citation type="submission" date="2015-02" db="UniProtKB">
        <authorList>
            <consortium name="EnsemblMetazoa"/>
        </authorList>
    </citation>
    <scope>IDENTIFICATION</scope>
</reference>
<keyword evidence="2" id="KW-0677">Repeat</keyword>
<feature type="region of interest" description="Disordered" evidence="5">
    <location>
        <begin position="1047"/>
        <end position="1070"/>
    </location>
</feature>
<dbReference type="OMA" id="YENWITE"/>
<dbReference type="Proteomes" id="UP000014500">
    <property type="component" value="Unassembled WGS sequence"/>
</dbReference>
<keyword evidence="6" id="KW-0812">Transmembrane</keyword>
<dbReference type="InterPro" id="IPR051561">
    <property type="entry name" value="FRAS1_ECM"/>
</dbReference>
<feature type="repeat" description="CSPG" evidence="4">
    <location>
        <begin position="227"/>
        <end position="327"/>
    </location>
</feature>
<evidence type="ECO:0000313" key="7">
    <source>
        <dbReference type="EnsemblMetazoa" id="SMAR009519-PA"/>
    </source>
</evidence>
<dbReference type="EMBL" id="JH431915">
    <property type="status" value="NOT_ANNOTATED_CDS"/>
    <property type="molecule type" value="Genomic_DNA"/>
</dbReference>
<feature type="region of interest" description="Disordered" evidence="5">
    <location>
        <begin position="822"/>
        <end position="865"/>
    </location>
</feature>
<name>T1J783_STRMM</name>
<feature type="transmembrane region" description="Helical" evidence="6">
    <location>
        <begin position="1005"/>
        <end position="1024"/>
    </location>
</feature>
<protein>
    <recommendedName>
        <fullName evidence="9">Cadherin domain-containing protein</fullName>
    </recommendedName>
</protein>
<proteinExistence type="predicted"/>
<dbReference type="PROSITE" id="PS51854">
    <property type="entry name" value="CSPG"/>
    <property type="match status" value="4"/>
</dbReference>
<reference evidence="8" key="1">
    <citation type="submission" date="2011-05" db="EMBL/GenBank/DDBJ databases">
        <authorList>
            <person name="Richards S.R."/>
            <person name="Qu J."/>
            <person name="Jiang H."/>
            <person name="Jhangiani S.N."/>
            <person name="Agravi P."/>
            <person name="Goodspeed R."/>
            <person name="Gross S."/>
            <person name="Mandapat C."/>
            <person name="Jackson L."/>
            <person name="Mathew T."/>
            <person name="Pu L."/>
            <person name="Thornton R."/>
            <person name="Saada N."/>
            <person name="Wilczek-Boney K.B."/>
            <person name="Lee S."/>
            <person name="Kovar C."/>
            <person name="Wu Y."/>
            <person name="Scherer S.E."/>
            <person name="Worley K.C."/>
            <person name="Muzny D.M."/>
            <person name="Gibbs R."/>
        </authorList>
    </citation>
    <scope>NUCLEOTIDE SEQUENCE</scope>
    <source>
        <strain evidence="8">Brora</strain>
    </source>
</reference>
<accession>T1J783</accession>
<evidence type="ECO:0000313" key="8">
    <source>
        <dbReference type="Proteomes" id="UP000014500"/>
    </source>
</evidence>
<evidence type="ECO:0000256" key="3">
    <source>
        <dbReference type="ARBA" id="ARBA00023180"/>
    </source>
</evidence>
<feature type="repeat" description="CSPG" evidence="4">
    <location>
        <begin position="357"/>
        <end position="449"/>
    </location>
</feature>
<dbReference type="eggNOG" id="KOG3597">
    <property type="taxonomic scope" value="Eukaryota"/>
</dbReference>
<feature type="repeat" description="CSPG" evidence="4">
    <location>
        <begin position="1"/>
        <end position="84"/>
    </location>
</feature>
<dbReference type="EnsemblMetazoa" id="SMAR009519-RA">
    <property type="protein sequence ID" value="SMAR009519-PA"/>
    <property type="gene ID" value="SMAR009519"/>
</dbReference>
<evidence type="ECO:0000256" key="1">
    <source>
        <dbReference type="ARBA" id="ARBA00022729"/>
    </source>
</evidence>
<dbReference type="STRING" id="126957.T1J783"/>
<dbReference type="PANTHER" id="PTHR45739:SF12">
    <property type="entry name" value="CHONDROITIN SULFATE PROTEOGLYCAN 4-LIKE ISOFORM X2"/>
    <property type="match status" value="1"/>
</dbReference>
<dbReference type="HOGENOM" id="CLU_287806_0_0_1"/>
<keyword evidence="6" id="KW-1133">Transmembrane helix</keyword>
<evidence type="ECO:0000256" key="4">
    <source>
        <dbReference type="PROSITE-ProRule" id="PRU01201"/>
    </source>
</evidence>
<keyword evidence="6" id="KW-0472">Membrane</keyword>